<reference evidence="7" key="1">
    <citation type="submission" date="2020-06" db="EMBL/GenBank/DDBJ databases">
        <title>WGS assembly of Ceratodon purpureus strain R40.</title>
        <authorList>
            <person name="Carey S.B."/>
            <person name="Jenkins J."/>
            <person name="Shu S."/>
            <person name="Lovell J.T."/>
            <person name="Sreedasyam A."/>
            <person name="Maumus F."/>
            <person name="Tiley G.P."/>
            <person name="Fernandez-Pozo N."/>
            <person name="Barry K."/>
            <person name="Chen C."/>
            <person name="Wang M."/>
            <person name="Lipzen A."/>
            <person name="Daum C."/>
            <person name="Saski C.A."/>
            <person name="Payton A.C."/>
            <person name="Mcbreen J.C."/>
            <person name="Conrad R.E."/>
            <person name="Kollar L.M."/>
            <person name="Olsson S."/>
            <person name="Huttunen S."/>
            <person name="Landis J.B."/>
            <person name="Wickett N.J."/>
            <person name="Johnson M.G."/>
            <person name="Rensing S.A."/>
            <person name="Grimwood J."/>
            <person name="Schmutz J."/>
            <person name="Mcdaniel S.F."/>
        </authorList>
    </citation>
    <scope>NUCLEOTIDE SEQUENCE</scope>
    <source>
        <strain evidence="7">R40</strain>
    </source>
</reference>
<dbReference type="EMBL" id="CM026431">
    <property type="protein sequence ID" value="KAG0558576.1"/>
    <property type="molecule type" value="Genomic_DNA"/>
</dbReference>
<evidence type="ECO:0000256" key="2">
    <source>
        <dbReference type="ARBA" id="ARBA00005975"/>
    </source>
</evidence>
<feature type="domain" description="LITAF" evidence="6">
    <location>
        <begin position="62"/>
        <end position="141"/>
    </location>
</feature>
<dbReference type="Proteomes" id="UP000822688">
    <property type="component" value="Chromosome 10"/>
</dbReference>
<keyword evidence="8" id="KW-1185">Reference proteome</keyword>
<evidence type="ECO:0000259" key="6">
    <source>
        <dbReference type="PROSITE" id="PS51837"/>
    </source>
</evidence>
<keyword evidence="5" id="KW-0472">Membrane</keyword>
<comment type="caution">
    <text evidence="7">The sequence shown here is derived from an EMBL/GenBank/DDBJ whole genome shotgun (WGS) entry which is preliminary data.</text>
</comment>
<sequence length="162" mass="17659">MGNGVRPNEPEVGIPYGYPAPAYGYPAAAMTAPPQQMPPQYYTQQNPYTAGMRPPNAIYGPPLPGMGLQDTYFADTRAPFECPHCGKPGLTNVKSSLSCAAWVACLASLCGVCFITRSCDCLWHKHHYCEHCGEKVADFMKDDPCLFADPPHWTEPSYAVPA</sequence>
<evidence type="ECO:0000256" key="4">
    <source>
        <dbReference type="ARBA" id="ARBA00022833"/>
    </source>
</evidence>
<protein>
    <recommendedName>
        <fullName evidence="6">LITAF domain-containing protein</fullName>
    </recommendedName>
</protein>
<keyword evidence="3" id="KW-0479">Metal-binding</keyword>
<dbReference type="AlphaFoldDB" id="A0A8T0GGL2"/>
<dbReference type="PANTHER" id="PTHR23292:SF6">
    <property type="entry name" value="FI16602P1-RELATED"/>
    <property type="match status" value="1"/>
</dbReference>
<comment type="similarity">
    <text evidence="2">Belongs to the CDIP1/LITAF family.</text>
</comment>
<comment type="subcellular location">
    <subcellularLocation>
        <location evidence="1">Membrane</location>
        <topology evidence="1">Peripheral membrane protein</topology>
    </subcellularLocation>
</comment>
<dbReference type="GO" id="GO:0008270">
    <property type="term" value="F:zinc ion binding"/>
    <property type="evidence" value="ECO:0007669"/>
    <property type="project" value="TreeGrafter"/>
</dbReference>
<dbReference type="PANTHER" id="PTHR23292">
    <property type="entry name" value="LIPOPOLYSACCHARIDE-INDUCED TUMOR NECROSIS FACTOR-ALPHA FACTOR"/>
    <property type="match status" value="1"/>
</dbReference>
<dbReference type="GO" id="GO:0016020">
    <property type="term" value="C:membrane"/>
    <property type="evidence" value="ECO:0007669"/>
    <property type="project" value="UniProtKB-SubCell"/>
</dbReference>
<evidence type="ECO:0000256" key="3">
    <source>
        <dbReference type="ARBA" id="ARBA00022723"/>
    </source>
</evidence>
<evidence type="ECO:0000256" key="1">
    <source>
        <dbReference type="ARBA" id="ARBA00004170"/>
    </source>
</evidence>
<dbReference type="PROSITE" id="PS51837">
    <property type="entry name" value="LITAF"/>
    <property type="match status" value="1"/>
</dbReference>
<accession>A0A8T0GGL2</accession>
<name>A0A8T0GGL2_CERPU</name>
<dbReference type="Pfam" id="PF10601">
    <property type="entry name" value="zf-LITAF-like"/>
    <property type="match status" value="1"/>
</dbReference>
<dbReference type="InterPro" id="IPR006629">
    <property type="entry name" value="LITAF"/>
</dbReference>
<organism evidence="7 8">
    <name type="scientific">Ceratodon purpureus</name>
    <name type="common">Fire moss</name>
    <name type="synonym">Dicranum purpureum</name>
    <dbReference type="NCBI Taxonomy" id="3225"/>
    <lineage>
        <taxon>Eukaryota</taxon>
        <taxon>Viridiplantae</taxon>
        <taxon>Streptophyta</taxon>
        <taxon>Embryophyta</taxon>
        <taxon>Bryophyta</taxon>
        <taxon>Bryophytina</taxon>
        <taxon>Bryopsida</taxon>
        <taxon>Dicranidae</taxon>
        <taxon>Pseudoditrichales</taxon>
        <taxon>Ditrichaceae</taxon>
        <taxon>Ceratodon</taxon>
    </lineage>
</organism>
<dbReference type="InterPro" id="IPR037519">
    <property type="entry name" value="LITAF_fam"/>
</dbReference>
<keyword evidence="4" id="KW-0862">Zinc</keyword>
<gene>
    <name evidence="7" type="ORF">KC19_10G039100</name>
</gene>
<evidence type="ECO:0000313" key="8">
    <source>
        <dbReference type="Proteomes" id="UP000822688"/>
    </source>
</evidence>
<evidence type="ECO:0000256" key="5">
    <source>
        <dbReference type="ARBA" id="ARBA00023136"/>
    </source>
</evidence>
<dbReference type="SMART" id="SM00714">
    <property type="entry name" value="LITAF"/>
    <property type="match status" value="1"/>
</dbReference>
<proteinExistence type="inferred from homology"/>
<evidence type="ECO:0000313" key="7">
    <source>
        <dbReference type="EMBL" id="KAG0558576.1"/>
    </source>
</evidence>